<evidence type="ECO:0000313" key="22">
    <source>
        <dbReference type="Proteomes" id="UP000190648"/>
    </source>
</evidence>
<evidence type="ECO:0000256" key="18">
    <source>
        <dbReference type="ARBA" id="ARBA00049561"/>
    </source>
</evidence>
<dbReference type="Pfam" id="PF01553">
    <property type="entry name" value="Acyltransferase"/>
    <property type="match status" value="1"/>
</dbReference>
<keyword evidence="8 19" id="KW-0808">Transferase</keyword>
<keyword evidence="19" id="KW-0443">Lipid metabolism</keyword>
<comment type="catalytic activity">
    <reaction evidence="11">
        <text>1-tetradecanoyl-sn-glycerol 3-phosphate + (9Z)-octadecenoyl-CoA = 1-tetradecanoyl-2-(9Z)-octadecenoyl-sn-glycero-3-phosphate + CoA</text>
        <dbReference type="Rhea" id="RHEA:37187"/>
        <dbReference type="ChEBI" id="CHEBI:57287"/>
        <dbReference type="ChEBI" id="CHEBI:57387"/>
        <dbReference type="ChEBI" id="CHEBI:72683"/>
        <dbReference type="ChEBI" id="CHEBI:74586"/>
    </reaction>
    <physiologicalReaction direction="left-to-right" evidence="11">
        <dbReference type="Rhea" id="RHEA:37188"/>
    </physiologicalReaction>
</comment>
<reference evidence="21 22" key="1">
    <citation type="submission" date="2016-02" db="EMBL/GenBank/DDBJ databases">
        <title>Band-tailed pigeon sequencing and assembly.</title>
        <authorList>
            <person name="Soares A.E."/>
            <person name="Novak B.J."/>
            <person name="Rice E.S."/>
            <person name="O'Connell B."/>
            <person name="Chang D."/>
            <person name="Weber S."/>
            <person name="Shapiro B."/>
        </authorList>
    </citation>
    <scope>NUCLEOTIDE SEQUENCE [LARGE SCALE GENOMIC DNA]</scope>
    <source>
        <strain evidence="21">BTP2013</strain>
        <tissue evidence="21">Blood</tissue>
    </source>
</reference>
<keyword evidence="19" id="KW-0444">Lipid biosynthesis</keyword>
<dbReference type="GO" id="GO:0016020">
    <property type="term" value="C:membrane"/>
    <property type="evidence" value="ECO:0007669"/>
    <property type="project" value="InterPro"/>
</dbReference>
<comment type="catalytic activity">
    <reaction evidence="16">
        <text>1-(9Z-octadecenoyl)-sn-glycero-3-phosphate + (9Z,12Z)-octadecadienoyl-CoA = 1-(9Z)-octadecenoyl-2-(9Z,12Z)-octadecadienoyl-sn-glycero-3-phosphate + CoA</text>
        <dbReference type="Rhea" id="RHEA:37159"/>
        <dbReference type="ChEBI" id="CHEBI:57287"/>
        <dbReference type="ChEBI" id="CHEBI:57383"/>
        <dbReference type="ChEBI" id="CHEBI:74544"/>
        <dbReference type="ChEBI" id="CHEBI:74563"/>
    </reaction>
    <physiologicalReaction direction="left-to-right" evidence="16">
        <dbReference type="Rhea" id="RHEA:37160"/>
    </physiologicalReaction>
</comment>
<keyword evidence="9 19" id="KW-0012">Acyltransferase</keyword>
<comment type="catalytic activity">
    <reaction evidence="12">
        <text>1-(6Z,9Z,12Z-octadecatrienoyl)-sn-glycero-3-phosphate + (9Z)-octadecenoyl-CoA = (6Z,9Z,12Z)-octadecatrienoyl-2-(9Z)-octadecenoyl-sn-glycero-3-phosphate + CoA</text>
        <dbReference type="Rhea" id="RHEA:37179"/>
        <dbReference type="ChEBI" id="CHEBI:57287"/>
        <dbReference type="ChEBI" id="CHEBI:57387"/>
        <dbReference type="ChEBI" id="CHEBI:74581"/>
        <dbReference type="ChEBI" id="CHEBI:74582"/>
    </reaction>
    <physiologicalReaction direction="left-to-right" evidence="12">
        <dbReference type="Rhea" id="RHEA:37180"/>
    </physiologicalReaction>
</comment>
<dbReference type="EC" id="2.3.1.51" evidence="19"/>
<evidence type="ECO:0000256" key="3">
    <source>
        <dbReference type="ARBA" id="ARBA00000816"/>
    </source>
</evidence>
<dbReference type="SUPFAM" id="SSF69593">
    <property type="entry name" value="Glycerol-3-phosphate (1)-acyltransferase"/>
    <property type="match status" value="1"/>
</dbReference>
<evidence type="ECO:0000256" key="15">
    <source>
        <dbReference type="ARBA" id="ARBA00048973"/>
    </source>
</evidence>
<evidence type="ECO:0000256" key="14">
    <source>
        <dbReference type="ARBA" id="ARBA00048956"/>
    </source>
</evidence>
<feature type="domain" description="Phospholipid/glycerol acyltransferase" evidence="20">
    <location>
        <begin position="91"/>
        <end position="206"/>
    </location>
</feature>
<comment type="catalytic activity">
    <reaction evidence="2">
        <text>a 1-acyl-sn-glycero-3-phosphate + an acyl-CoA = a 1,2-diacyl-sn-glycero-3-phosphate + CoA</text>
        <dbReference type="Rhea" id="RHEA:19709"/>
        <dbReference type="ChEBI" id="CHEBI:57287"/>
        <dbReference type="ChEBI" id="CHEBI:57970"/>
        <dbReference type="ChEBI" id="CHEBI:58342"/>
        <dbReference type="ChEBI" id="CHEBI:58608"/>
        <dbReference type="EC" id="2.3.1.51"/>
    </reaction>
    <physiologicalReaction direction="left-to-right" evidence="2">
        <dbReference type="Rhea" id="RHEA:19710"/>
    </physiologicalReaction>
</comment>
<evidence type="ECO:0000256" key="16">
    <source>
        <dbReference type="ARBA" id="ARBA00049345"/>
    </source>
</evidence>
<comment type="caution">
    <text evidence="21">The sequence shown here is derived from an EMBL/GenBank/DDBJ whole genome shotgun (WGS) entry which is preliminary data.</text>
</comment>
<comment type="catalytic activity">
    <reaction evidence="3">
        <text>1-(9Z-octadecenoyl)-sn-glycero-3-phosphate + hexadecanoyl-CoA = 1-(9Z)-octadecenoyl-2-hexadecanoyl-sn-glycero-3-phosphate + CoA</text>
        <dbReference type="Rhea" id="RHEA:37143"/>
        <dbReference type="ChEBI" id="CHEBI:57287"/>
        <dbReference type="ChEBI" id="CHEBI:57379"/>
        <dbReference type="ChEBI" id="CHEBI:74544"/>
        <dbReference type="ChEBI" id="CHEBI:74551"/>
    </reaction>
    <physiologicalReaction direction="left-to-right" evidence="3">
        <dbReference type="Rhea" id="RHEA:37144"/>
    </physiologicalReaction>
</comment>
<evidence type="ECO:0000256" key="8">
    <source>
        <dbReference type="ARBA" id="ARBA00022679"/>
    </source>
</evidence>
<dbReference type="PANTHER" id="PTHR10434:SF2">
    <property type="entry name" value="1-ACYL-SN-GLYCEROL-3-PHOSPHATE ACYLTRANSFERASE BETA"/>
    <property type="match status" value="1"/>
</dbReference>
<comment type="catalytic activity">
    <reaction evidence="14">
        <text>heptadecanoyl-CoA + 1-(9Z-octadecenoyl)-sn-glycero-3-phosphate = 1-(9Z)-octadecenoyl-2-heptadecanoyl-sn-glycero-3-phosphate + CoA</text>
        <dbReference type="Rhea" id="RHEA:37155"/>
        <dbReference type="ChEBI" id="CHEBI:57287"/>
        <dbReference type="ChEBI" id="CHEBI:74307"/>
        <dbReference type="ChEBI" id="CHEBI:74544"/>
        <dbReference type="ChEBI" id="CHEBI:74558"/>
    </reaction>
    <physiologicalReaction direction="left-to-right" evidence="14">
        <dbReference type="Rhea" id="RHEA:37156"/>
    </physiologicalReaction>
</comment>
<comment type="pathway">
    <text evidence="6">Phospholipid metabolism; CDP-diacylglycerol biosynthesis; CDP-diacylglycerol from sn-glycerol 3-phosphate: step 2/3.</text>
</comment>
<dbReference type="STRING" id="372326.A0A1V4J615"/>
<comment type="catalytic activity">
    <reaction evidence="13">
        <text>1-(9Z,12Z,15Z)-octadecatrienoyl-sn-glycero-3-phosphate + (9Z)-octadecenoyl-CoA = 1-(9Z,12Z,15Z)-octadecatrienoyl-2-(9Z)-octadecenoyl-sn-glycero-3-phosphate + CoA</text>
        <dbReference type="Rhea" id="RHEA:37139"/>
        <dbReference type="ChEBI" id="CHEBI:57287"/>
        <dbReference type="ChEBI" id="CHEBI:57387"/>
        <dbReference type="ChEBI" id="CHEBI:74549"/>
        <dbReference type="ChEBI" id="CHEBI:74550"/>
    </reaction>
    <physiologicalReaction direction="left-to-right" evidence="13">
        <dbReference type="Rhea" id="RHEA:37140"/>
    </physiologicalReaction>
</comment>
<comment type="catalytic activity">
    <reaction evidence="1">
        <text>(11Z)-octadecenoyl-CoA + 1-(9Z-octadecenoyl)-sn-glycero-3-phosphate = 1-(9Z)-octadecenoyl-2-(11Z)-octadecenoyl-sn-glycero-3-phosphate + CoA</text>
        <dbReference type="Rhea" id="RHEA:37603"/>
        <dbReference type="ChEBI" id="CHEBI:57287"/>
        <dbReference type="ChEBI" id="CHEBI:74544"/>
        <dbReference type="ChEBI" id="CHEBI:75121"/>
        <dbReference type="ChEBI" id="CHEBI:75122"/>
    </reaction>
    <physiologicalReaction direction="left-to-right" evidence="1">
        <dbReference type="Rhea" id="RHEA:37604"/>
    </physiologicalReaction>
</comment>
<evidence type="ECO:0000256" key="11">
    <source>
        <dbReference type="ARBA" id="ARBA00047814"/>
    </source>
</evidence>
<dbReference type="GO" id="GO:0003841">
    <property type="term" value="F:1-acylglycerol-3-phosphate O-acyltransferase activity"/>
    <property type="evidence" value="ECO:0007669"/>
    <property type="project" value="UniProtKB-UniRule"/>
</dbReference>
<dbReference type="InterPro" id="IPR004552">
    <property type="entry name" value="AGP_acyltrans"/>
</dbReference>
<accession>A0A1V4J615</accession>
<comment type="catalytic activity">
    <reaction evidence="10">
        <text>1-hexadecanoyl-sn-glycero-3-phosphate + (9Z)-octadecenoyl-CoA = 1-hexadecanoyl-2-(9Z-octadecenoyl)-sn-glycero-3-phosphate + CoA</text>
        <dbReference type="Rhea" id="RHEA:33187"/>
        <dbReference type="ChEBI" id="CHEBI:57287"/>
        <dbReference type="ChEBI" id="CHEBI:57387"/>
        <dbReference type="ChEBI" id="CHEBI:57518"/>
        <dbReference type="ChEBI" id="CHEBI:64839"/>
    </reaction>
    <physiologicalReaction direction="left-to-right" evidence="10">
        <dbReference type="Rhea" id="RHEA:33188"/>
    </physiologicalReaction>
</comment>
<evidence type="ECO:0000256" key="12">
    <source>
        <dbReference type="ARBA" id="ARBA00048105"/>
    </source>
</evidence>
<comment type="catalytic activity">
    <reaction evidence="18">
        <text>1-(9Z-octadecenoyl)-sn-glycero-3-phosphate + (9Z)-octadecenoyl-CoA = 1,2-di-(9Z-octadecenoyl)-sn-glycero-3-phosphate + CoA</text>
        <dbReference type="Rhea" id="RHEA:37131"/>
        <dbReference type="ChEBI" id="CHEBI:57287"/>
        <dbReference type="ChEBI" id="CHEBI:57387"/>
        <dbReference type="ChEBI" id="CHEBI:74544"/>
        <dbReference type="ChEBI" id="CHEBI:74546"/>
    </reaction>
    <physiologicalReaction direction="left-to-right" evidence="18">
        <dbReference type="Rhea" id="RHEA:37132"/>
    </physiologicalReaction>
</comment>
<dbReference type="InterPro" id="IPR002123">
    <property type="entry name" value="Plipid/glycerol_acylTrfase"/>
</dbReference>
<comment type="catalytic activity">
    <reaction evidence="15">
        <text>pentadecanoyl-CoA + 1-(9Z-octadecenoyl)-sn-glycero-3-phosphate = 1-(9Z)-octadecenoyl-2-pentadecanoyl-sn-glycero-3-phosphate + CoA</text>
        <dbReference type="Rhea" id="RHEA:37175"/>
        <dbReference type="ChEBI" id="CHEBI:57287"/>
        <dbReference type="ChEBI" id="CHEBI:74309"/>
        <dbReference type="ChEBI" id="CHEBI:74544"/>
        <dbReference type="ChEBI" id="CHEBI:74578"/>
    </reaction>
    <physiologicalReaction direction="left-to-right" evidence="15">
        <dbReference type="Rhea" id="RHEA:37176"/>
    </physiologicalReaction>
</comment>
<gene>
    <name evidence="21" type="primary">AGPAT2</name>
    <name evidence="21" type="ORF">AV530_001930</name>
</gene>
<organism evidence="21 22">
    <name type="scientific">Patagioenas fasciata monilis</name>
    <dbReference type="NCBI Taxonomy" id="372326"/>
    <lineage>
        <taxon>Eukaryota</taxon>
        <taxon>Metazoa</taxon>
        <taxon>Chordata</taxon>
        <taxon>Craniata</taxon>
        <taxon>Vertebrata</taxon>
        <taxon>Euteleostomi</taxon>
        <taxon>Archelosauria</taxon>
        <taxon>Archosauria</taxon>
        <taxon>Dinosauria</taxon>
        <taxon>Saurischia</taxon>
        <taxon>Theropoda</taxon>
        <taxon>Coelurosauria</taxon>
        <taxon>Aves</taxon>
        <taxon>Neognathae</taxon>
        <taxon>Neoaves</taxon>
        <taxon>Columbimorphae</taxon>
        <taxon>Columbiformes</taxon>
        <taxon>Columbidae</taxon>
        <taxon>Patagioenas</taxon>
    </lineage>
</organism>
<keyword evidence="19" id="KW-1208">Phospholipid metabolism</keyword>
<dbReference type="GO" id="GO:0005783">
    <property type="term" value="C:endoplasmic reticulum"/>
    <property type="evidence" value="ECO:0007669"/>
    <property type="project" value="TreeGrafter"/>
</dbReference>
<keyword evidence="19" id="KW-0594">Phospholipid biosynthesis</keyword>
<evidence type="ECO:0000313" key="21">
    <source>
        <dbReference type="EMBL" id="OPJ67678.1"/>
    </source>
</evidence>
<evidence type="ECO:0000256" key="4">
    <source>
        <dbReference type="ARBA" id="ARBA00001783"/>
    </source>
</evidence>
<keyword evidence="22" id="KW-1185">Reference proteome</keyword>
<dbReference type="GO" id="GO:0006654">
    <property type="term" value="P:phosphatidic acid biosynthetic process"/>
    <property type="evidence" value="ECO:0007669"/>
    <property type="project" value="TreeGrafter"/>
</dbReference>
<comment type="function">
    <text evidence="5">Converts 1-acyl-sn-glycerol-3-phosphate (lysophosphatidic acid or LPA) into 1,2-diacyl-sn-glycerol-3-phosphate (phosphatidic acid or PA) by incorporating an acyl moiety at the sn-2 position of the glycerol backbone.</text>
</comment>
<protein>
    <recommendedName>
        <fullName evidence="19">1-acyl-sn-glycerol-3-phosphate acyltransferase</fullName>
        <ecNumber evidence="19">2.3.1.51</ecNumber>
    </recommendedName>
</protein>
<evidence type="ECO:0000259" key="20">
    <source>
        <dbReference type="SMART" id="SM00563"/>
    </source>
</evidence>
<dbReference type="SMART" id="SM00563">
    <property type="entry name" value="PlsC"/>
    <property type="match status" value="1"/>
</dbReference>
<name>A0A1V4J615_PATFA</name>
<comment type="catalytic activity">
    <reaction evidence="17">
        <text>1-eicosanoyl-sn-glycero-3-phosphate + (9Z)-octadecenoyl-CoA = 1-eicosanoyl-2-(9Z)-octadecenoyl-sn-glycero-3-phosphate + CoA</text>
        <dbReference type="Rhea" id="RHEA:37183"/>
        <dbReference type="ChEBI" id="CHEBI:57287"/>
        <dbReference type="ChEBI" id="CHEBI:57387"/>
        <dbReference type="ChEBI" id="CHEBI:74583"/>
        <dbReference type="ChEBI" id="CHEBI:74584"/>
    </reaction>
    <physiologicalReaction direction="left-to-right" evidence="17">
        <dbReference type="Rhea" id="RHEA:37184"/>
    </physiologicalReaction>
</comment>
<evidence type="ECO:0000256" key="10">
    <source>
        <dbReference type="ARBA" id="ARBA00047525"/>
    </source>
</evidence>
<dbReference type="OrthoDB" id="202234at2759"/>
<evidence type="ECO:0000256" key="9">
    <source>
        <dbReference type="ARBA" id="ARBA00023315"/>
    </source>
</evidence>
<dbReference type="PANTHER" id="PTHR10434">
    <property type="entry name" value="1-ACYL-SN-GLYCEROL-3-PHOSPHATE ACYLTRANSFERASE"/>
    <property type="match status" value="1"/>
</dbReference>
<dbReference type="EMBL" id="LSYS01008925">
    <property type="protein sequence ID" value="OPJ67678.1"/>
    <property type="molecule type" value="Genomic_DNA"/>
</dbReference>
<evidence type="ECO:0000256" key="6">
    <source>
        <dbReference type="ARBA" id="ARBA00004728"/>
    </source>
</evidence>
<comment type="domain">
    <text evidence="19">The HXXXXD motif is essential for acyltransferase activity and may constitute the binding site for the phosphate moiety of the glycerol-3-phosphate.</text>
</comment>
<evidence type="ECO:0000256" key="13">
    <source>
        <dbReference type="ARBA" id="ARBA00048293"/>
    </source>
</evidence>
<evidence type="ECO:0000256" key="1">
    <source>
        <dbReference type="ARBA" id="ARBA00000091"/>
    </source>
</evidence>
<dbReference type="CDD" id="cd07989">
    <property type="entry name" value="LPLAT_AGPAT-like"/>
    <property type="match status" value="1"/>
</dbReference>
<evidence type="ECO:0000256" key="7">
    <source>
        <dbReference type="ARBA" id="ARBA00008655"/>
    </source>
</evidence>
<comment type="catalytic activity">
    <reaction evidence="4">
        <text>1-(9Z-octadecenoyl)-sn-glycero-3-phosphate + tetradecanoyl-CoA = 1-(9Z)-octadecenoyl-2-tetradecanoyl-sn-glycero-3-phosphate + CoA</text>
        <dbReference type="Rhea" id="RHEA:37171"/>
        <dbReference type="ChEBI" id="CHEBI:57287"/>
        <dbReference type="ChEBI" id="CHEBI:57385"/>
        <dbReference type="ChEBI" id="CHEBI:74544"/>
        <dbReference type="ChEBI" id="CHEBI:74579"/>
    </reaction>
    <physiologicalReaction direction="left-to-right" evidence="4">
        <dbReference type="Rhea" id="RHEA:37172"/>
    </physiologicalReaction>
</comment>
<evidence type="ECO:0000256" key="5">
    <source>
        <dbReference type="ARBA" id="ARBA00004086"/>
    </source>
</evidence>
<dbReference type="NCBIfam" id="TIGR00530">
    <property type="entry name" value="AGP_acyltrn"/>
    <property type="match status" value="1"/>
</dbReference>
<proteinExistence type="inferred from homology"/>
<sequence>MQLKHLEHMGPCRTDTWVARGTNETGGSVTDLFLSPSSHPGFSRPCHLPALLLTALFFCRIIKNVVKTFKYFFGLRFEVKGLENFEVEGSAIIVSNHQSMLDMMGMMEILPDNCVQVGKKELLYAGSVGLITYLGGVIFINRKSTSSAKMVMAEVAKTMTAENVKVWVYPEGTRNCTGDLLPFKKGAFHLAVQAQVPVIPVVYSSFTTFYNPKKNLFTSGKIKVEVLPPIETKGLTSDDVSDLTDRCFRTMRETLFRLSGRPSEAKDSS</sequence>
<dbReference type="Proteomes" id="UP000190648">
    <property type="component" value="Unassembled WGS sequence"/>
</dbReference>
<evidence type="ECO:0000256" key="19">
    <source>
        <dbReference type="RuleBase" id="RU361267"/>
    </source>
</evidence>
<comment type="similarity">
    <text evidence="7 19">Belongs to the 1-acyl-sn-glycerol-3-phosphate acyltransferase family.</text>
</comment>
<evidence type="ECO:0000256" key="17">
    <source>
        <dbReference type="ARBA" id="ARBA00049491"/>
    </source>
</evidence>
<dbReference type="AlphaFoldDB" id="A0A1V4J615"/>
<evidence type="ECO:0000256" key="2">
    <source>
        <dbReference type="ARBA" id="ARBA00000300"/>
    </source>
</evidence>